<protein>
    <submittedName>
        <fullName evidence="1">Uncharacterized protein</fullName>
    </submittedName>
</protein>
<accession>A0A1E3XF48</accession>
<organism evidence="1 2">
    <name type="scientific">Candidatus Scalindua rubra</name>
    <dbReference type="NCBI Taxonomy" id="1872076"/>
    <lineage>
        <taxon>Bacteria</taxon>
        <taxon>Pseudomonadati</taxon>
        <taxon>Planctomycetota</taxon>
        <taxon>Candidatus Brocadiia</taxon>
        <taxon>Candidatus Brocadiales</taxon>
        <taxon>Candidatus Scalinduaceae</taxon>
        <taxon>Candidatus Scalindua</taxon>
    </lineage>
</organism>
<proteinExistence type="predicted"/>
<dbReference type="Proteomes" id="UP000094056">
    <property type="component" value="Unassembled WGS sequence"/>
</dbReference>
<reference evidence="1 2" key="1">
    <citation type="submission" date="2016-07" db="EMBL/GenBank/DDBJ databases">
        <title>Draft genome of Scalindua rubra, obtained from a brine-seawater interface in the Red Sea, sheds light on salt adaptation in anammox bacteria.</title>
        <authorList>
            <person name="Speth D.R."/>
            <person name="Lagkouvardos I."/>
            <person name="Wang Y."/>
            <person name="Qian P.-Y."/>
            <person name="Dutilh B.E."/>
            <person name="Jetten M.S."/>
        </authorList>
    </citation>
    <scope>NUCLEOTIDE SEQUENCE [LARGE SCALE GENOMIC DNA]</scope>
    <source>
        <strain evidence="1">BSI-1</strain>
    </source>
</reference>
<name>A0A1E3XF48_9BACT</name>
<evidence type="ECO:0000313" key="2">
    <source>
        <dbReference type="Proteomes" id="UP000094056"/>
    </source>
</evidence>
<evidence type="ECO:0000313" key="1">
    <source>
        <dbReference type="EMBL" id="ODS34261.1"/>
    </source>
</evidence>
<gene>
    <name evidence="1" type="ORF">SCARUB_00635</name>
</gene>
<dbReference type="EMBL" id="MAYW01000010">
    <property type="protein sequence ID" value="ODS34261.1"/>
    <property type="molecule type" value="Genomic_DNA"/>
</dbReference>
<dbReference type="AlphaFoldDB" id="A0A1E3XF48"/>
<comment type="caution">
    <text evidence="1">The sequence shown here is derived from an EMBL/GenBank/DDBJ whole genome shotgun (WGS) entry which is preliminary data.</text>
</comment>
<sequence length="62" mass="7410">MKWRKISEEEVFSVINSPDDREQSIKGRINLYKRFRQRYLKVTCKESYKEILIISVVDKGGT</sequence>